<dbReference type="Proteomes" id="UP000270468">
    <property type="component" value="Unassembled WGS sequence"/>
</dbReference>
<evidence type="ECO:0000256" key="1">
    <source>
        <dbReference type="SAM" id="MobiDB-lite"/>
    </source>
</evidence>
<dbReference type="RefSeq" id="WP_160117589.1">
    <property type="nucleotide sequence ID" value="NZ_CBCRXF010000005.1"/>
</dbReference>
<accession>A0A3P5X2E4</accession>
<name>A0A3P5X2E4_9BACL</name>
<protein>
    <submittedName>
        <fullName evidence="2">YmaF family protein</fullName>
    </submittedName>
</protein>
<dbReference type="EMBL" id="UXAV01000041">
    <property type="protein sequence ID" value="VDC28104.1"/>
    <property type="molecule type" value="Genomic_DNA"/>
</dbReference>
<feature type="region of interest" description="Disordered" evidence="1">
    <location>
        <begin position="34"/>
        <end position="69"/>
    </location>
</feature>
<dbReference type="AlphaFoldDB" id="A0A3P5X2E4"/>
<dbReference type="Pfam" id="PF12788">
    <property type="entry name" value="YmaF"/>
    <property type="match status" value="1"/>
</dbReference>
<proteinExistence type="predicted"/>
<keyword evidence="3" id="KW-1185">Reference proteome</keyword>
<organism evidence="2 3">
    <name type="scientific">Filibacter tadaridae</name>
    <dbReference type="NCBI Taxonomy" id="2483811"/>
    <lineage>
        <taxon>Bacteria</taxon>
        <taxon>Bacillati</taxon>
        <taxon>Bacillota</taxon>
        <taxon>Bacilli</taxon>
        <taxon>Bacillales</taxon>
        <taxon>Caryophanaceae</taxon>
        <taxon>Filibacter</taxon>
    </lineage>
</organism>
<evidence type="ECO:0000313" key="2">
    <source>
        <dbReference type="EMBL" id="VDC28104.1"/>
    </source>
</evidence>
<reference evidence="2 3" key="1">
    <citation type="submission" date="2018-11" db="EMBL/GenBank/DDBJ databases">
        <authorList>
            <person name="Criscuolo A."/>
        </authorList>
    </citation>
    <scope>NUCLEOTIDE SEQUENCE [LARGE SCALE GENOMIC DNA]</scope>
    <source>
        <strain evidence="2">ATB-66</strain>
    </source>
</reference>
<dbReference type="OrthoDB" id="2967209at2"/>
<feature type="compositionally biased region" description="Basic and acidic residues" evidence="1">
    <location>
        <begin position="35"/>
        <end position="47"/>
    </location>
</feature>
<gene>
    <name evidence="2" type="ORF">FILTAD_01725</name>
</gene>
<dbReference type="InterPro" id="IPR024307">
    <property type="entry name" value="YmaF"/>
</dbReference>
<evidence type="ECO:0000313" key="3">
    <source>
        <dbReference type="Proteomes" id="UP000270468"/>
    </source>
</evidence>
<sequence length="138" mass="15580">MQDDYMKTPFDEMDLDYFQKPEIPGLHAGSMSEAQKSKDHYKKDGHTHGHLGATTCQDGHVHMHPGVTSTPIENEQGHFHHMKGNTSFDDGHIHQYETYTSLPIQLPGGYHTHYVEISTTEDDGHIHVIKGFTQPSKS</sequence>